<dbReference type="SUPFAM" id="SSF55785">
    <property type="entry name" value="PYP-like sensor domain (PAS domain)"/>
    <property type="match status" value="1"/>
</dbReference>
<sequence length="990" mass="103576">MGESDSAAALDVPLLRATETAGAHVGAVFLLPPPGPERAEILTMAAVTGVPASVAEPWWRVALHAPGPVTDAIRLGRQLWLPPDELARRYPRTALSLPYEFVSAYLPLESEEGDGPWGTLTLLWPADHPPRPSEADRAAARTSASRLAAVLRDAARSGNPVAAPDRPRESTPPRTRVPGRSEALAAVDFADRLPEGACGLSLNGRVTFANTAAARLLGVPTPADLLGPPLWERLPWLSDPDYEDRYRAAVISGTPITFTVHRPPSQWLRFTLSPDATGLSVRIRPTGPGGRDGPEGGPGPERAGAEVTERPHAADRPGAVAPPGAAGRAGTTERLEAEESSRAAQRPGAPERPKPGDATSGPRRRGAPGRGPATDVGPEPPQAPEATDGPEPPPAPGEPKAAGRPDIGERPKPPEATESPHRQAKPGRPEAPERPRAADGPRAAGQRGRPGRREAPEGADAAGRPAEPDQSRSTDRAAEAQGSPTRPEASEAPERERSRARDSAEAPGSSAQPQTPEAPGRPHAPAGPAQPEDPAPRSPAPPEAPAPEPSQTSPTPTEAAAHAQAAAPSGLHVANPARVEDAGGRTVRAGALYRLVQLAGALAEAAGVQDVVELLAMQVLPAFDAQGVVLFSAEGRKLRLMAYRGYEPTAMEAFDGLPMRRRSASPATRALLDGEPSFFSSPDELEDRYPGLPRTVGKAAWAYLPLIVSGRPVGCCILSYDRPHHFSREERTTMTSLGGLIAQALNRARIYDDTRQLAHRLQKGLLPSRLPEIGGLSAAARYLPATRGLEIGGDFYDVIEVDAGGCAGAAIGDVQGHNVTAAALMGQVRTAVHAMAGAAPGEVLERANRLLTDLNPGLFTSCVYVHLNLRTRRALLANAGHPPPLLRHPDGRVTALRVEPGPLLGVMPGAVYPVLDADLPEGSVLVLYTDGLIETPGEDLDASVAGLARAVAAVPEDAPVDAVADELLAGVQARVRVRNDDIALLVLSLG</sequence>
<evidence type="ECO:0000259" key="4">
    <source>
        <dbReference type="SMART" id="SM00331"/>
    </source>
</evidence>
<dbReference type="CDD" id="cd00130">
    <property type="entry name" value="PAS"/>
    <property type="match status" value="1"/>
</dbReference>
<dbReference type="Pfam" id="PF07228">
    <property type="entry name" value="SpoIIE"/>
    <property type="match status" value="1"/>
</dbReference>
<dbReference type="InterPro" id="IPR001932">
    <property type="entry name" value="PPM-type_phosphatase-like_dom"/>
</dbReference>
<dbReference type="SUPFAM" id="SSF55781">
    <property type="entry name" value="GAF domain-like"/>
    <property type="match status" value="1"/>
</dbReference>
<dbReference type="Gene3D" id="3.30.450.40">
    <property type="match status" value="1"/>
</dbReference>
<organism evidence="5 6">
    <name type="scientific">Streptomyces boetiae</name>
    <dbReference type="NCBI Taxonomy" id="3075541"/>
    <lineage>
        <taxon>Bacteria</taxon>
        <taxon>Bacillati</taxon>
        <taxon>Actinomycetota</taxon>
        <taxon>Actinomycetes</taxon>
        <taxon>Kitasatosporales</taxon>
        <taxon>Streptomycetaceae</taxon>
        <taxon>Streptomyces</taxon>
    </lineage>
</organism>
<evidence type="ECO:0000259" key="3">
    <source>
        <dbReference type="SMART" id="SM00091"/>
    </source>
</evidence>
<feature type="compositionally biased region" description="Basic and acidic residues" evidence="2">
    <location>
        <begin position="466"/>
        <end position="478"/>
    </location>
</feature>
<evidence type="ECO:0000256" key="2">
    <source>
        <dbReference type="SAM" id="MobiDB-lite"/>
    </source>
</evidence>
<feature type="region of interest" description="Disordered" evidence="2">
    <location>
        <begin position="278"/>
        <end position="574"/>
    </location>
</feature>
<feature type="compositionally biased region" description="Low complexity" evidence="2">
    <location>
        <begin position="316"/>
        <end position="330"/>
    </location>
</feature>
<dbReference type="InterPro" id="IPR029016">
    <property type="entry name" value="GAF-like_dom_sf"/>
</dbReference>
<dbReference type="SMART" id="SM00331">
    <property type="entry name" value="PP2C_SIG"/>
    <property type="match status" value="1"/>
</dbReference>
<keyword evidence="1" id="KW-0378">Hydrolase</keyword>
<accession>A0ABU2LA59</accession>
<feature type="compositionally biased region" description="Basic and acidic residues" evidence="2">
    <location>
        <begin position="401"/>
        <end position="439"/>
    </location>
</feature>
<feature type="compositionally biased region" description="Basic and acidic residues" evidence="2">
    <location>
        <begin position="303"/>
        <end position="315"/>
    </location>
</feature>
<protein>
    <submittedName>
        <fullName evidence="5">SpoIIE family protein phosphatase</fullName>
    </submittedName>
</protein>
<feature type="compositionally biased region" description="Pro residues" evidence="2">
    <location>
        <begin position="531"/>
        <end position="548"/>
    </location>
</feature>
<dbReference type="RefSeq" id="WP_311631415.1">
    <property type="nucleotide sequence ID" value="NZ_JAVREN010000022.1"/>
</dbReference>
<dbReference type="Pfam" id="PF13185">
    <property type="entry name" value="GAF_2"/>
    <property type="match status" value="1"/>
</dbReference>
<feature type="domain" description="PPM-type phosphatase" evidence="4">
    <location>
        <begin position="776"/>
        <end position="989"/>
    </location>
</feature>
<dbReference type="InterPro" id="IPR013656">
    <property type="entry name" value="PAS_4"/>
</dbReference>
<comment type="caution">
    <text evidence="5">The sequence shown here is derived from an EMBL/GenBank/DDBJ whole genome shotgun (WGS) entry which is preliminary data.</text>
</comment>
<feature type="compositionally biased region" description="Low complexity" evidence="2">
    <location>
        <begin position="517"/>
        <end position="530"/>
    </location>
</feature>
<dbReference type="Proteomes" id="UP001183388">
    <property type="component" value="Unassembled WGS sequence"/>
</dbReference>
<dbReference type="InterPro" id="IPR035965">
    <property type="entry name" value="PAS-like_dom_sf"/>
</dbReference>
<dbReference type="Pfam" id="PF08448">
    <property type="entry name" value="PAS_4"/>
    <property type="match status" value="1"/>
</dbReference>
<proteinExistence type="predicted"/>
<dbReference type="PANTHER" id="PTHR43156:SF2">
    <property type="entry name" value="STAGE II SPORULATION PROTEIN E"/>
    <property type="match status" value="1"/>
</dbReference>
<keyword evidence="6" id="KW-1185">Reference proteome</keyword>
<dbReference type="SMART" id="SM00091">
    <property type="entry name" value="PAS"/>
    <property type="match status" value="1"/>
</dbReference>
<dbReference type="Gene3D" id="3.30.450.20">
    <property type="entry name" value="PAS domain"/>
    <property type="match status" value="1"/>
</dbReference>
<feature type="region of interest" description="Disordered" evidence="2">
    <location>
        <begin position="155"/>
        <end position="179"/>
    </location>
</feature>
<dbReference type="EMBL" id="JAVREN010000022">
    <property type="protein sequence ID" value="MDT0308466.1"/>
    <property type="molecule type" value="Genomic_DNA"/>
</dbReference>
<dbReference type="Gene3D" id="3.60.40.10">
    <property type="entry name" value="PPM-type phosphatase domain"/>
    <property type="match status" value="1"/>
</dbReference>
<evidence type="ECO:0000313" key="6">
    <source>
        <dbReference type="Proteomes" id="UP001183388"/>
    </source>
</evidence>
<evidence type="ECO:0000313" key="5">
    <source>
        <dbReference type="EMBL" id="MDT0308466.1"/>
    </source>
</evidence>
<dbReference type="SUPFAM" id="SSF81606">
    <property type="entry name" value="PP2C-like"/>
    <property type="match status" value="1"/>
</dbReference>
<feature type="compositionally biased region" description="Basic and acidic residues" evidence="2">
    <location>
        <begin position="488"/>
        <end position="504"/>
    </location>
</feature>
<dbReference type="InterPro" id="IPR036457">
    <property type="entry name" value="PPM-type-like_dom_sf"/>
</dbReference>
<feature type="compositionally biased region" description="Low complexity" evidence="2">
    <location>
        <begin position="549"/>
        <end position="567"/>
    </location>
</feature>
<reference evidence="6" key="1">
    <citation type="submission" date="2023-07" db="EMBL/GenBank/DDBJ databases">
        <title>30 novel species of actinomycetes from the DSMZ collection.</title>
        <authorList>
            <person name="Nouioui I."/>
        </authorList>
    </citation>
    <scope>NUCLEOTIDE SEQUENCE [LARGE SCALE GENOMIC DNA]</scope>
    <source>
        <strain evidence="6">DSM 44917</strain>
    </source>
</reference>
<name>A0ABU2LA59_9ACTN</name>
<dbReference type="PANTHER" id="PTHR43156">
    <property type="entry name" value="STAGE II SPORULATION PROTEIN E-RELATED"/>
    <property type="match status" value="1"/>
</dbReference>
<dbReference type="InterPro" id="IPR000014">
    <property type="entry name" value="PAS"/>
</dbReference>
<dbReference type="InterPro" id="IPR052016">
    <property type="entry name" value="Bact_Sigma-Reg"/>
</dbReference>
<gene>
    <name evidence="5" type="ORF">RM780_16080</name>
</gene>
<feature type="compositionally biased region" description="Gly residues" evidence="2">
    <location>
        <begin position="287"/>
        <end position="299"/>
    </location>
</feature>
<feature type="compositionally biased region" description="Basic and acidic residues" evidence="2">
    <location>
        <begin position="331"/>
        <end position="341"/>
    </location>
</feature>
<evidence type="ECO:0000256" key="1">
    <source>
        <dbReference type="ARBA" id="ARBA00022801"/>
    </source>
</evidence>
<dbReference type="InterPro" id="IPR003018">
    <property type="entry name" value="GAF"/>
</dbReference>
<feature type="domain" description="PAS" evidence="3">
    <location>
        <begin position="182"/>
        <end position="251"/>
    </location>
</feature>